<gene>
    <name evidence="4" type="primary">cobK</name>
    <name evidence="4" type="ORF">APO_2375</name>
</gene>
<sequence length="306" mass="33315">MAHVGVARSFIHSFFGTYLHANGLGFYNSFIFYAVKLARMPSSSNNFRVLVLGGTTESSALCRDLEQTPSISTTLSLAGVTKQPHLPTLSVRIGGFGGVDGLSTWLKTHGISALIDATHPFAATMSQHAATACGTTQTPLLRLERPDWQEMPGDRWFHAANLKEAASLLANSPKWRTAPQRIFLTTGRKELAPFKIAPQHHYLIRSIDAPDPASLPPNATILLDRGPFDVNSEAKLMQDYGITLLVSKNSGGSATYPKLEAARLLRIPVLMIDRPVACPHIPTVETAQQAMAWLQAHQAASTRRKV</sequence>
<dbReference type="PROSITE" id="PS51014">
    <property type="entry name" value="COBK_CBIJ"/>
    <property type="match status" value="1"/>
</dbReference>
<dbReference type="GO" id="GO:0009236">
    <property type="term" value="P:cobalamin biosynthetic process"/>
    <property type="evidence" value="ECO:0007669"/>
    <property type="project" value="UniProtKB-UniPathway"/>
</dbReference>
<evidence type="ECO:0000313" key="5">
    <source>
        <dbReference type="Proteomes" id="UP000018454"/>
    </source>
</evidence>
<dbReference type="UniPathway" id="UPA00148"/>
<evidence type="ECO:0000256" key="2">
    <source>
        <dbReference type="ARBA" id="ARBA00022573"/>
    </source>
</evidence>
<dbReference type="Proteomes" id="UP000018454">
    <property type="component" value="Unassembled WGS sequence"/>
</dbReference>
<dbReference type="PANTHER" id="PTHR36925:SF1">
    <property type="entry name" value="COBALT-PRECORRIN-6A REDUCTASE"/>
    <property type="match status" value="1"/>
</dbReference>
<evidence type="ECO:0000256" key="1">
    <source>
        <dbReference type="ARBA" id="ARBA00004953"/>
    </source>
</evidence>
<name>F1YVW9_9PROT</name>
<protein>
    <submittedName>
        <fullName evidence="4">Precorrin-6A reductase</fullName>
    </submittedName>
</protein>
<comment type="caution">
    <text evidence="4">The sequence shown here is derived from an EMBL/GenBank/DDBJ whole genome shotgun (WGS) entry which is preliminary data.</text>
</comment>
<dbReference type="Pfam" id="PF02571">
    <property type="entry name" value="CbiJ"/>
    <property type="match status" value="1"/>
</dbReference>
<keyword evidence="3" id="KW-0560">Oxidoreductase</keyword>
<dbReference type="NCBIfam" id="NF005968">
    <property type="entry name" value="PRK08057.1-2"/>
    <property type="match status" value="1"/>
</dbReference>
<dbReference type="AlphaFoldDB" id="F1YVW9"/>
<comment type="pathway">
    <text evidence="1">Cofactor biosynthesis; adenosylcobalamin biosynthesis.</text>
</comment>
<organism evidence="4 5">
    <name type="scientific">Acetobacter pomorum DM001</name>
    <dbReference type="NCBI Taxonomy" id="945681"/>
    <lineage>
        <taxon>Bacteria</taxon>
        <taxon>Pseudomonadati</taxon>
        <taxon>Pseudomonadota</taxon>
        <taxon>Alphaproteobacteria</taxon>
        <taxon>Acetobacterales</taxon>
        <taxon>Acetobacteraceae</taxon>
        <taxon>Acetobacter</taxon>
    </lineage>
</organism>
<proteinExistence type="predicted"/>
<evidence type="ECO:0000256" key="3">
    <source>
        <dbReference type="ARBA" id="ARBA00023002"/>
    </source>
</evidence>
<dbReference type="PANTHER" id="PTHR36925">
    <property type="entry name" value="COBALT-PRECORRIN-6A REDUCTASE"/>
    <property type="match status" value="1"/>
</dbReference>
<accession>F1YVW9</accession>
<dbReference type="EMBL" id="AEUP01000031">
    <property type="protein sequence ID" value="EGE46962.1"/>
    <property type="molecule type" value="Genomic_DNA"/>
</dbReference>
<keyword evidence="2" id="KW-0169">Cobalamin biosynthesis</keyword>
<dbReference type="NCBIfam" id="TIGR00715">
    <property type="entry name" value="precor6x_red"/>
    <property type="match status" value="1"/>
</dbReference>
<evidence type="ECO:0000313" key="4">
    <source>
        <dbReference type="EMBL" id="EGE46962.1"/>
    </source>
</evidence>
<dbReference type="InterPro" id="IPR003723">
    <property type="entry name" value="Precorrin-6x_reduct"/>
</dbReference>
<reference evidence="4 5" key="1">
    <citation type="journal article" date="2011" name="Science">
        <title>Drosophila microbiome modulates host developmental and metabolic homeostasis via insulin signaling.</title>
        <authorList>
            <person name="Shin S.C."/>
            <person name="Kim S.H."/>
            <person name="You H."/>
            <person name="Kim B."/>
            <person name="Kim A.C."/>
            <person name="Lee K.A."/>
            <person name="Yoon J.H."/>
            <person name="Ryu J.H."/>
            <person name="Lee W.J."/>
        </authorList>
    </citation>
    <scope>NUCLEOTIDE SEQUENCE [LARGE SCALE GENOMIC DNA]</scope>
    <source>
        <strain evidence="4 5">DM001</strain>
    </source>
</reference>
<dbReference type="GO" id="GO:0016994">
    <property type="term" value="F:precorrin-6A reductase activity"/>
    <property type="evidence" value="ECO:0007669"/>
    <property type="project" value="InterPro"/>
</dbReference>